<evidence type="ECO:0000313" key="2">
    <source>
        <dbReference type="EMBL" id="SFE71150.1"/>
    </source>
</evidence>
<name>A0A1I2CTV2_9GAMM</name>
<sequence>MSNLDNIIQIMPATGWVAVYDEGGEESAQAIVCFALVESEAGGTRRRSVRPMCADGRAVAFADEAPNFVRVEELEAFEEDEEDEEEEEEEEDEE</sequence>
<dbReference type="RefSeq" id="WP_026636319.1">
    <property type="nucleotide sequence ID" value="NZ_FONH01000003.1"/>
</dbReference>
<evidence type="ECO:0000256" key="1">
    <source>
        <dbReference type="SAM" id="MobiDB-lite"/>
    </source>
</evidence>
<gene>
    <name evidence="2" type="ORF">SAMN02799615_01591</name>
</gene>
<evidence type="ECO:0000313" key="3">
    <source>
        <dbReference type="Proteomes" id="UP000199477"/>
    </source>
</evidence>
<feature type="region of interest" description="Disordered" evidence="1">
    <location>
        <begin position="74"/>
        <end position="94"/>
    </location>
</feature>
<organism evidence="2 3">
    <name type="scientific">Dyella marensis</name>
    <dbReference type="NCBI Taxonomy" id="500610"/>
    <lineage>
        <taxon>Bacteria</taxon>
        <taxon>Pseudomonadati</taxon>
        <taxon>Pseudomonadota</taxon>
        <taxon>Gammaproteobacteria</taxon>
        <taxon>Lysobacterales</taxon>
        <taxon>Rhodanobacteraceae</taxon>
        <taxon>Dyella</taxon>
    </lineage>
</organism>
<accession>A0A1I2CTV2</accession>
<reference evidence="3" key="1">
    <citation type="submission" date="2016-10" db="EMBL/GenBank/DDBJ databases">
        <authorList>
            <person name="Varghese N."/>
            <person name="Submissions S."/>
        </authorList>
    </citation>
    <scope>NUCLEOTIDE SEQUENCE [LARGE SCALE GENOMIC DNA]</scope>
    <source>
        <strain evidence="3">UNC178MFTsu3.1</strain>
    </source>
</reference>
<dbReference type="Proteomes" id="UP000199477">
    <property type="component" value="Unassembled WGS sequence"/>
</dbReference>
<dbReference type="AlphaFoldDB" id="A0A1I2CTV2"/>
<proteinExistence type="predicted"/>
<keyword evidence="3" id="KW-1185">Reference proteome</keyword>
<protein>
    <submittedName>
        <fullName evidence="2">Uncharacterized protein</fullName>
    </submittedName>
</protein>
<dbReference type="EMBL" id="FONH01000003">
    <property type="protein sequence ID" value="SFE71150.1"/>
    <property type="molecule type" value="Genomic_DNA"/>
</dbReference>